<evidence type="ECO:0000313" key="2">
    <source>
        <dbReference type="Proteomes" id="UP000266005"/>
    </source>
</evidence>
<dbReference type="Gene3D" id="3.90.550.10">
    <property type="entry name" value="Spore Coat Polysaccharide Biosynthesis Protein SpsA, Chain A"/>
    <property type="match status" value="1"/>
</dbReference>
<dbReference type="NCBIfam" id="TIGR04282">
    <property type="entry name" value="glyco_like_cofC"/>
    <property type="match status" value="1"/>
</dbReference>
<accession>A0A399RTL7</accession>
<comment type="caution">
    <text evidence="1">The sequence shown here is derived from an EMBL/GenBank/DDBJ whole genome shotgun (WGS) entry which is preliminary data.</text>
</comment>
<dbReference type="RefSeq" id="WP_119433288.1">
    <property type="nucleotide sequence ID" value="NZ_QWGE01000005.1"/>
</dbReference>
<reference evidence="2" key="1">
    <citation type="submission" date="2018-08" db="EMBL/GenBank/DDBJ databases">
        <title>Mucilaginibacter sp. MYSH2.</title>
        <authorList>
            <person name="Seo T."/>
        </authorList>
    </citation>
    <scope>NUCLEOTIDE SEQUENCE [LARGE SCALE GENOMIC DNA]</scope>
    <source>
        <strain evidence="2">KIRAN</strain>
    </source>
</reference>
<sequence>MAQNKLLLLFVRNPELGKVKTRLAASVGPEKALEIYLHLLQHTRDVTLPLPMHKLVYYTNAIDTNDFWPNDKYEKRVQPPGDLGEKMQAAFAAAFDEGYASVVIIGSDCLQLTDKIILDAYQKLEKSDVVIGPALDGGYYLLGMNRLHPRLFQNKHWSTERVFPETIHDIQELHLSYALLPHLSDIDHIEDLDGEDWL</sequence>
<dbReference type="PANTHER" id="PTHR36529:SF1">
    <property type="entry name" value="GLYCOSYLTRANSFERASE"/>
    <property type="match status" value="1"/>
</dbReference>
<protein>
    <submittedName>
        <fullName evidence="1">Glycosyltransferase</fullName>
    </submittedName>
</protein>
<gene>
    <name evidence="1" type="ORF">D1627_16055</name>
</gene>
<dbReference type="SUPFAM" id="SSF53448">
    <property type="entry name" value="Nucleotide-diphospho-sugar transferases"/>
    <property type="match status" value="1"/>
</dbReference>
<dbReference type="OrthoDB" id="9798250at2"/>
<proteinExistence type="predicted"/>
<dbReference type="PANTHER" id="PTHR36529">
    <property type="entry name" value="SLL1095 PROTEIN"/>
    <property type="match status" value="1"/>
</dbReference>
<keyword evidence="2" id="KW-1185">Reference proteome</keyword>
<keyword evidence="1" id="KW-0808">Transferase</keyword>
<dbReference type="Proteomes" id="UP000266005">
    <property type="component" value="Unassembled WGS sequence"/>
</dbReference>
<dbReference type="InterPro" id="IPR018641">
    <property type="entry name" value="Trfase_1_rSAM/seldom-assoc"/>
</dbReference>
<dbReference type="InterPro" id="IPR029044">
    <property type="entry name" value="Nucleotide-diphossugar_trans"/>
</dbReference>
<name>A0A399RTL7_9BACT</name>
<organism evidence="1 2">
    <name type="scientific">Pontibacter oryzae</name>
    <dbReference type="NCBI Taxonomy" id="2304593"/>
    <lineage>
        <taxon>Bacteria</taxon>
        <taxon>Pseudomonadati</taxon>
        <taxon>Bacteroidota</taxon>
        <taxon>Cytophagia</taxon>
        <taxon>Cytophagales</taxon>
        <taxon>Hymenobacteraceae</taxon>
        <taxon>Pontibacter</taxon>
    </lineage>
</organism>
<dbReference type="Pfam" id="PF09837">
    <property type="entry name" value="DUF2064"/>
    <property type="match status" value="1"/>
</dbReference>
<evidence type="ECO:0000313" key="1">
    <source>
        <dbReference type="EMBL" id="RIJ34428.1"/>
    </source>
</evidence>
<dbReference type="GO" id="GO:0016740">
    <property type="term" value="F:transferase activity"/>
    <property type="evidence" value="ECO:0007669"/>
    <property type="project" value="UniProtKB-KW"/>
</dbReference>
<dbReference type="AlphaFoldDB" id="A0A399RTL7"/>
<dbReference type="EMBL" id="QWGE01000005">
    <property type="protein sequence ID" value="RIJ34428.1"/>
    <property type="molecule type" value="Genomic_DNA"/>
</dbReference>